<reference evidence="5" key="1">
    <citation type="submission" date="2021-01" db="EMBL/GenBank/DDBJ databases">
        <authorList>
            <person name="Corre E."/>
            <person name="Pelletier E."/>
            <person name="Niang G."/>
            <person name="Scheremetjew M."/>
            <person name="Finn R."/>
            <person name="Kale V."/>
            <person name="Holt S."/>
            <person name="Cochrane G."/>
            <person name="Meng A."/>
            <person name="Brown T."/>
            <person name="Cohen L."/>
        </authorList>
    </citation>
    <scope>NUCLEOTIDE SEQUENCE</scope>
    <source>
        <strain evidence="5">PLY429</strain>
    </source>
</reference>
<dbReference type="PANTHER" id="PTHR45613">
    <property type="entry name" value="PENTATRICOPEPTIDE REPEAT-CONTAINING PROTEIN"/>
    <property type="match status" value="1"/>
</dbReference>
<gene>
    <name evidence="5" type="ORF">TCHU04912_LOCUS3100</name>
</gene>
<evidence type="ECO:0000256" key="3">
    <source>
        <dbReference type="SAM" id="MobiDB-lite"/>
    </source>
</evidence>
<dbReference type="InterPro" id="IPR011990">
    <property type="entry name" value="TPR-like_helical_dom_sf"/>
</dbReference>
<dbReference type="InterPro" id="IPR002885">
    <property type="entry name" value="PPR_rpt"/>
</dbReference>
<dbReference type="Gene3D" id="1.10.472.10">
    <property type="entry name" value="Cyclin-like"/>
    <property type="match status" value="2"/>
</dbReference>
<keyword evidence="1" id="KW-0677">Repeat</keyword>
<evidence type="ECO:0000256" key="2">
    <source>
        <dbReference type="PROSITE-ProRule" id="PRU00708"/>
    </source>
</evidence>
<feature type="repeat" description="PPR" evidence="2">
    <location>
        <begin position="169"/>
        <end position="203"/>
    </location>
</feature>
<dbReference type="InterPro" id="IPR033443">
    <property type="entry name" value="PROP1-like_PPR_dom"/>
</dbReference>
<dbReference type="SUPFAM" id="SSF48452">
    <property type="entry name" value="TPR-like"/>
    <property type="match status" value="1"/>
</dbReference>
<feature type="compositionally biased region" description="Gly residues" evidence="3">
    <location>
        <begin position="720"/>
        <end position="730"/>
    </location>
</feature>
<evidence type="ECO:0000313" key="5">
    <source>
        <dbReference type="EMBL" id="CAD9200867.1"/>
    </source>
</evidence>
<dbReference type="InterPro" id="IPR004367">
    <property type="entry name" value="Cyclin_C-dom"/>
</dbReference>
<dbReference type="Pfam" id="PF17177">
    <property type="entry name" value="PPR_long"/>
    <property type="match status" value="1"/>
</dbReference>
<dbReference type="Pfam" id="PF01535">
    <property type="entry name" value="PPR"/>
    <property type="match status" value="1"/>
</dbReference>
<dbReference type="AlphaFoldDB" id="A0A7S1SJL1"/>
<dbReference type="InterPro" id="IPR036915">
    <property type="entry name" value="Cyclin-like_sf"/>
</dbReference>
<name>A0A7S1SJL1_9CHLO</name>
<feature type="repeat" description="PPR" evidence="2">
    <location>
        <begin position="99"/>
        <end position="133"/>
    </location>
</feature>
<feature type="repeat" description="PPR" evidence="2">
    <location>
        <begin position="29"/>
        <end position="63"/>
    </location>
</feature>
<dbReference type="PROSITE" id="PS51375">
    <property type="entry name" value="PPR"/>
    <property type="match status" value="7"/>
</dbReference>
<feature type="repeat" description="PPR" evidence="2">
    <location>
        <begin position="64"/>
        <end position="98"/>
    </location>
</feature>
<protein>
    <recommendedName>
        <fullName evidence="4">Cyclin C-terminal domain-containing protein</fullName>
    </recommendedName>
</protein>
<proteinExistence type="predicted"/>
<dbReference type="SMART" id="SM01332">
    <property type="entry name" value="Cyclin_C"/>
    <property type="match status" value="1"/>
</dbReference>
<feature type="domain" description="Cyclin C-terminal" evidence="4">
    <location>
        <begin position="597"/>
        <end position="721"/>
    </location>
</feature>
<evidence type="ECO:0000259" key="4">
    <source>
        <dbReference type="SMART" id="SM01332"/>
    </source>
</evidence>
<feature type="compositionally biased region" description="Low complexity" evidence="3">
    <location>
        <begin position="773"/>
        <end position="787"/>
    </location>
</feature>
<dbReference type="Gene3D" id="1.25.40.10">
    <property type="entry name" value="Tetratricopeptide repeat domain"/>
    <property type="match status" value="3"/>
</dbReference>
<dbReference type="SUPFAM" id="SSF47954">
    <property type="entry name" value="Cyclin-like"/>
    <property type="match status" value="1"/>
</dbReference>
<feature type="region of interest" description="Disordered" evidence="3">
    <location>
        <begin position="773"/>
        <end position="800"/>
    </location>
</feature>
<sequence length="815" mass="87616">MVSVCIHQHDVQRALKLVSDMKQRGVECSVHTYTALMNVCIKCGKGPLALDAYKMMLTDGLQPNVITYNTLVDVYGKMGAWQQALGVLQVMRERCVAPVLRTYNTVMIACNICSQPREALALYEKMKSEGFCPNATTYNTLITAFGKVGQLERAMDAFQEMRNKGYPRSVVTYSTLISACERVGQWRKALDLFAEMRPDGCAPNTVTYNSLIKACSQGAQWEKALELFESMGNEGCRPDVVTFTALINACDKSGQWRTALAMFERMRACGCKPDSIVYNAVIDCLWETGVASAQCQALGLFKRAQKEGHFGQRGLDILEAPGGGALGQRLEVNLHAQTAGVAMLGLYCWLVALFRHVSRHGGALLPAVVNIITDSGRDAREMANNVVKGAVACMMPAWGAPFRPAADSSHSRVLEATGGAVTEWLLSAAFEGQLCIFFPCAAADEECRSASHSLRQMTTPPKADATEARCTEAFAAIKRFEQTHALSLQAMGVSYLEARPEVVSFALALGTQLQLSLEVVHDAVLLMDRLASTGAALQPDQLFVMMASCVKVAVEKTSGQDARFFADLELASGMLASALVNGEHDLHAALDNDTAAISSLRCLQVYLERMGCEFKDLGPLESMVKLPTRLTTESLTDTTFLNCRPSVVAAAILCSVRRCRGIVPYWPSVLSKMTGYRDMNSPELAVAVKAAQRLYKEWAGQNHVPLMFDRSDSSSSTQCGLGGSRGGSPRGGSPIMWGVASPLGTSPTSYGNGGSFNKLPLGGGARELTLGASYASSESSQSANGISPSQSPPGTSPRGEHLSELNLAALSLGGM</sequence>
<dbReference type="PANTHER" id="PTHR45613:SF9">
    <property type="entry name" value="MITOCHONDRIAL GROUP I INTRON SPLICING FACTOR CCM1"/>
    <property type="match status" value="1"/>
</dbReference>
<dbReference type="Pfam" id="PF02984">
    <property type="entry name" value="Cyclin_C"/>
    <property type="match status" value="1"/>
</dbReference>
<feature type="repeat" description="PPR" evidence="2">
    <location>
        <begin position="204"/>
        <end position="238"/>
    </location>
</feature>
<feature type="repeat" description="PPR" evidence="2">
    <location>
        <begin position="134"/>
        <end position="168"/>
    </location>
</feature>
<dbReference type="EMBL" id="HBGG01006373">
    <property type="protein sequence ID" value="CAD9200867.1"/>
    <property type="molecule type" value="Transcribed_RNA"/>
</dbReference>
<accession>A0A7S1SJL1</accession>
<evidence type="ECO:0000256" key="1">
    <source>
        <dbReference type="ARBA" id="ARBA00022737"/>
    </source>
</evidence>
<organism evidence="5">
    <name type="scientific">Tetraselmis chuii</name>
    <dbReference type="NCBI Taxonomy" id="63592"/>
    <lineage>
        <taxon>Eukaryota</taxon>
        <taxon>Viridiplantae</taxon>
        <taxon>Chlorophyta</taxon>
        <taxon>core chlorophytes</taxon>
        <taxon>Chlorodendrophyceae</taxon>
        <taxon>Chlorodendrales</taxon>
        <taxon>Chlorodendraceae</taxon>
        <taxon>Tetraselmis</taxon>
    </lineage>
</organism>
<dbReference type="Pfam" id="PF13041">
    <property type="entry name" value="PPR_2"/>
    <property type="match status" value="1"/>
</dbReference>
<dbReference type="CDD" id="cd20529">
    <property type="entry name" value="CYCLIN_CCNJ-like_rpt2"/>
    <property type="match status" value="1"/>
</dbReference>
<feature type="region of interest" description="Disordered" evidence="3">
    <location>
        <begin position="709"/>
        <end position="738"/>
    </location>
</feature>
<feature type="repeat" description="PPR" evidence="2">
    <location>
        <begin position="239"/>
        <end position="273"/>
    </location>
</feature>
<dbReference type="NCBIfam" id="TIGR00756">
    <property type="entry name" value="PPR"/>
    <property type="match status" value="7"/>
</dbReference>